<keyword evidence="1" id="KW-1185">Reference proteome</keyword>
<organism evidence="1 2">
    <name type="scientific">Trichuris muris</name>
    <name type="common">Mouse whipworm</name>
    <dbReference type="NCBI Taxonomy" id="70415"/>
    <lineage>
        <taxon>Eukaryota</taxon>
        <taxon>Metazoa</taxon>
        <taxon>Ecdysozoa</taxon>
        <taxon>Nematoda</taxon>
        <taxon>Enoplea</taxon>
        <taxon>Dorylaimia</taxon>
        <taxon>Trichinellida</taxon>
        <taxon>Trichuridae</taxon>
        <taxon>Trichuris</taxon>
    </lineage>
</organism>
<accession>A0A5S6R311</accession>
<protein>
    <submittedName>
        <fullName evidence="2">Fibronectin type-III domain-containing protein</fullName>
    </submittedName>
</protein>
<dbReference type="Proteomes" id="UP000046395">
    <property type="component" value="Unassembled WGS sequence"/>
</dbReference>
<name>A0A5S6R311_TRIMR</name>
<dbReference type="WBParaSite" id="TMUE_3000013552.1">
    <property type="protein sequence ID" value="TMUE_3000013552.1"/>
    <property type="gene ID" value="WBGene00286145"/>
</dbReference>
<proteinExistence type="predicted"/>
<evidence type="ECO:0000313" key="1">
    <source>
        <dbReference type="Proteomes" id="UP000046395"/>
    </source>
</evidence>
<reference evidence="2" key="1">
    <citation type="submission" date="2019-12" db="UniProtKB">
        <authorList>
            <consortium name="WormBaseParasite"/>
        </authorList>
    </citation>
    <scope>IDENTIFICATION</scope>
</reference>
<sequence length="857" mass="96207">MHSISQQSSCAIAHFLDCLGSVSHVDADRSLGQTKLCYNRLEVLKREKASWCDETTSKKNALNGNLTEIAVEDSPLAVRFLNAHELQIYFPIYSCISFYVLETKELGSWNGEWKNTGIYDNSTACYSLANACHTLEIKAFGVLSNSTLLFFVSKHQRHTVFPPEFLLTDLKNEELYFDAANDSVIARYVWRHPDGYTGGDIKSYNVSICTIHCTVISGPRLHRETRYGANKAELIIVLPSRAVLERCWFKISLQGESVCPNTYTNVISTILKLKCYSVENYACPLHEQKPKCLNRIDLIPSLRSDDGRVTSFDVSISWSQPKRCPIYFHLRWGVVEPVRLPTATYTDAFLDRVAYRTPSLSHVYRWRIKDSDAIHKRLESGSTNVTLKKFNLNEPYGFQLCAVYNLEFKKPSWHKVPLTPIRCTEQFNCQEPKADWFVQNGKDAVLGVAHPSHETTEHNIRDIFSNFTQHSSKWTPEGVWVTLAWQLADQGMVDGIRGHHIKILNGESCDGFDSNKHFALKESSSLEAIVMFSNKILQQRCSLKAQIQTTLKNGSFVTNTYTLELPSVVRRQESEALQYKAFANPICMQPLAKSKHSFNFTASTVSIPIPEVVETCDQSYLSNSSFLFRWGCVEPSSKEFPLAYWFKEPVEWRLLEMNATSVQIDLPRKGSTLGYEISIVNQAFLATRNVSSTVPSCDIALLPTLESGKRMPLSGNANPSSRSMPFALLNFLHGEAWRRFAYKHAHSLNCCCQMDIQEVTAQSLTTGASILLAIGPVVIVAILVRQNKVATGPCTSLPAGAPTRGAVTVWREQSWLQAGQLPKSYVTSLTGRQGVTAGWIGLWKPCEVVRTAANGEP</sequence>
<evidence type="ECO:0000313" key="2">
    <source>
        <dbReference type="WBParaSite" id="TMUE_3000013552.1"/>
    </source>
</evidence>
<dbReference type="AlphaFoldDB" id="A0A5S6R311"/>